<gene>
    <name evidence="1" type="ORF">J2S11_001746</name>
</gene>
<protein>
    <submittedName>
        <fullName evidence="1">Uncharacterized protein</fullName>
    </submittedName>
</protein>
<evidence type="ECO:0000313" key="1">
    <source>
        <dbReference type="EMBL" id="MDQ0165845.1"/>
    </source>
</evidence>
<comment type="caution">
    <text evidence="1">The sequence shown here is derived from an EMBL/GenBank/DDBJ whole genome shotgun (WGS) entry which is preliminary data.</text>
</comment>
<name>A0ABT9VYA1_9BACI</name>
<reference evidence="1 2" key="1">
    <citation type="submission" date="2023-07" db="EMBL/GenBank/DDBJ databases">
        <title>Genomic Encyclopedia of Type Strains, Phase IV (KMG-IV): sequencing the most valuable type-strain genomes for metagenomic binning, comparative biology and taxonomic classification.</title>
        <authorList>
            <person name="Goeker M."/>
        </authorList>
    </citation>
    <scope>NUCLEOTIDE SEQUENCE [LARGE SCALE GENOMIC DNA]</scope>
    <source>
        <strain evidence="1 2">DSM 12751</strain>
    </source>
</reference>
<organism evidence="1 2">
    <name type="scientific">Caldalkalibacillus horti</name>
    <dbReference type="NCBI Taxonomy" id="77523"/>
    <lineage>
        <taxon>Bacteria</taxon>
        <taxon>Bacillati</taxon>
        <taxon>Bacillota</taxon>
        <taxon>Bacilli</taxon>
        <taxon>Bacillales</taxon>
        <taxon>Bacillaceae</taxon>
        <taxon>Caldalkalibacillus</taxon>
    </lineage>
</organism>
<dbReference type="EMBL" id="JAUSTY010000006">
    <property type="protein sequence ID" value="MDQ0165845.1"/>
    <property type="molecule type" value="Genomic_DNA"/>
</dbReference>
<proteinExistence type="predicted"/>
<accession>A0ABT9VYA1</accession>
<keyword evidence="2" id="KW-1185">Reference proteome</keyword>
<dbReference type="Proteomes" id="UP001235840">
    <property type="component" value="Unassembled WGS sequence"/>
</dbReference>
<sequence>MLRIDLTVDKETLPTVLNADDFKQQLIVRSLYDLA</sequence>
<evidence type="ECO:0000313" key="2">
    <source>
        <dbReference type="Proteomes" id="UP001235840"/>
    </source>
</evidence>